<name>A0A517TDC8_9PLAN</name>
<feature type="compositionally biased region" description="Basic residues" evidence="1">
    <location>
        <begin position="158"/>
        <end position="177"/>
    </location>
</feature>
<dbReference type="Gene3D" id="3.40.50.1390">
    <property type="entry name" value="Resolvase, N-terminal catalytic domain"/>
    <property type="match status" value="1"/>
</dbReference>
<reference evidence="3 4" key="1">
    <citation type="submission" date="2019-02" db="EMBL/GenBank/DDBJ databases">
        <title>Deep-cultivation of Planctomycetes and their phenomic and genomic characterization uncovers novel biology.</title>
        <authorList>
            <person name="Wiegand S."/>
            <person name="Jogler M."/>
            <person name="Boedeker C."/>
            <person name="Pinto D."/>
            <person name="Vollmers J."/>
            <person name="Rivas-Marin E."/>
            <person name="Kohn T."/>
            <person name="Peeters S.H."/>
            <person name="Heuer A."/>
            <person name="Rast P."/>
            <person name="Oberbeckmann S."/>
            <person name="Bunk B."/>
            <person name="Jeske O."/>
            <person name="Meyerdierks A."/>
            <person name="Storesund J.E."/>
            <person name="Kallscheuer N."/>
            <person name="Luecker S."/>
            <person name="Lage O.M."/>
            <person name="Pohl T."/>
            <person name="Merkel B.J."/>
            <person name="Hornburger P."/>
            <person name="Mueller R.-W."/>
            <person name="Bruemmer F."/>
            <person name="Labrenz M."/>
            <person name="Spormann A.M."/>
            <person name="Op den Camp H."/>
            <person name="Overmann J."/>
            <person name="Amann R."/>
            <person name="Jetten M.S.M."/>
            <person name="Mascher T."/>
            <person name="Medema M.H."/>
            <person name="Devos D.P."/>
            <person name="Kaster A.-K."/>
            <person name="Ovreas L."/>
            <person name="Rohde M."/>
            <person name="Galperin M.Y."/>
            <person name="Jogler C."/>
        </authorList>
    </citation>
    <scope>NUCLEOTIDE SEQUENCE [LARGE SCALE GENOMIC DNA]</scope>
    <source>
        <strain evidence="3 4">V22</strain>
    </source>
</reference>
<keyword evidence="4" id="KW-1185">Reference proteome</keyword>
<dbReference type="AlphaFoldDB" id="A0A517TDC8"/>
<feature type="region of interest" description="Disordered" evidence="1">
    <location>
        <begin position="150"/>
        <end position="177"/>
    </location>
</feature>
<dbReference type="EMBL" id="CP036316">
    <property type="protein sequence ID" value="QDT66373.1"/>
    <property type="molecule type" value="Genomic_DNA"/>
</dbReference>
<accession>A0A517TDC8</accession>
<protein>
    <recommendedName>
        <fullName evidence="2">Resolvase/invertase-type recombinase catalytic domain-containing protein</fullName>
    </recommendedName>
</protein>
<evidence type="ECO:0000313" key="3">
    <source>
        <dbReference type="EMBL" id="QDT66373.1"/>
    </source>
</evidence>
<dbReference type="KEGG" id="chya:V22_36390"/>
<dbReference type="GO" id="GO:0000150">
    <property type="term" value="F:DNA strand exchange activity"/>
    <property type="evidence" value="ECO:0007669"/>
    <property type="project" value="InterPro"/>
</dbReference>
<dbReference type="Proteomes" id="UP000319976">
    <property type="component" value="Chromosome"/>
</dbReference>
<feature type="domain" description="Resolvase/invertase-type recombinase catalytic" evidence="2">
    <location>
        <begin position="33"/>
        <end position="110"/>
    </location>
</feature>
<proteinExistence type="predicted"/>
<organism evidence="3 4">
    <name type="scientific">Calycomorphotria hydatis</name>
    <dbReference type="NCBI Taxonomy" id="2528027"/>
    <lineage>
        <taxon>Bacteria</taxon>
        <taxon>Pseudomonadati</taxon>
        <taxon>Planctomycetota</taxon>
        <taxon>Planctomycetia</taxon>
        <taxon>Planctomycetales</taxon>
        <taxon>Planctomycetaceae</taxon>
        <taxon>Calycomorphotria</taxon>
    </lineage>
</organism>
<gene>
    <name evidence="3" type="ORF">V22_36390</name>
</gene>
<dbReference type="SUPFAM" id="SSF53041">
    <property type="entry name" value="Resolvase-like"/>
    <property type="match status" value="1"/>
</dbReference>
<dbReference type="InterPro" id="IPR036162">
    <property type="entry name" value="Resolvase-like_N_sf"/>
</dbReference>
<dbReference type="RefSeq" id="WP_197439713.1">
    <property type="nucleotide sequence ID" value="NZ_CP036316.1"/>
</dbReference>
<dbReference type="InterPro" id="IPR006119">
    <property type="entry name" value="Resolv_N"/>
</dbReference>
<evidence type="ECO:0000259" key="2">
    <source>
        <dbReference type="Pfam" id="PF00239"/>
    </source>
</evidence>
<evidence type="ECO:0000256" key="1">
    <source>
        <dbReference type="SAM" id="MobiDB-lite"/>
    </source>
</evidence>
<sequence>MSIGNIPDRKRRGNPPSVLSLEEALARFSDAPIVVYVRVSERSQKSNGSLKKQRRTIVECLSGKGKVESVVEAVEYGKLSVYRPQFRKAIELAREVGAGVTALDTTRLLRAESFDKATNPFSEPTADEWLKLSRLADGVKFLATVMPPSTPLEELHSGKTRRGMKASSKKPGRRPAKKIQKRTWDKILEERAAGASMYSLQKKYKTRGIPRTTLRDFIKENENGICVSC</sequence>
<evidence type="ECO:0000313" key="4">
    <source>
        <dbReference type="Proteomes" id="UP000319976"/>
    </source>
</evidence>
<dbReference type="Pfam" id="PF00239">
    <property type="entry name" value="Resolvase"/>
    <property type="match status" value="1"/>
</dbReference>
<dbReference type="GO" id="GO:0003677">
    <property type="term" value="F:DNA binding"/>
    <property type="evidence" value="ECO:0007669"/>
    <property type="project" value="InterPro"/>
</dbReference>